<feature type="domain" description="VOC" evidence="1">
    <location>
        <begin position="164"/>
        <end position="279"/>
    </location>
</feature>
<dbReference type="SUPFAM" id="SSF54593">
    <property type="entry name" value="Glyoxalase/Bleomycin resistance protein/Dihydroxybiphenyl dioxygenase"/>
    <property type="match status" value="2"/>
</dbReference>
<dbReference type="Proteomes" id="UP000316609">
    <property type="component" value="Unassembled WGS sequence"/>
</dbReference>
<reference evidence="2 3" key="1">
    <citation type="journal article" date="2019" name="Nat. Microbiol.">
        <title>Mediterranean grassland soil C-N compound turnover is dependent on rainfall and depth, and is mediated by genomically divergent microorganisms.</title>
        <authorList>
            <person name="Diamond S."/>
            <person name="Andeer P.F."/>
            <person name="Li Z."/>
            <person name="Crits-Christoph A."/>
            <person name="Burstein D."/>
            <person name="Anantharaman K."/>
            <person name="Lane K.R."/>
            <person name="Thomas B.C."/>
            <person name="Pan C."/>
            <person name="Northen T.R."/>
            <person name="Banfield J.F."/>
        </authorList>
    </citation>
    <scope>NUCLEOTIDE SEQUENCE [LARGE SCALE GENOMIC DNA]</scope>
    <source>
        <strain evidence="2">WS_8</strain>
    </source>
</reference>
<dbReference type="Pfam" id="PF18029">
    <property type="entry name" value="Glyoxalase_6"/>
    <property type="match status" value="1"/>
</dbReference>
<dbReference type="InterPro" id="IPR004360">
    <property type="entry name" value="Glyas_Fos-R_dOase_dom"/>
</dbReference>
<dbReference type="EMBL" id="VBOY01000027">
    <property type="protein sequence ID" value="TMQ67859.1"/>
    <property type="molecule type" value="Genomic_DNA"/>
</dbReference>
<dbReference type="InterPro" id="IPR037523">
    <property type="entry name" value="VOC_core"/>
</dbReference>
<dbReference type="Gene3D" id="3.10.180.10">
    <property type="entry name" value="2,3-Dihydroxybiphenyl 1,2-Dioxygenase, domain 1"/>
    <property type="match status" value="2"/>
</dbReference>
<dbReference type="CDD" id="cd07247">
    <property type="entry name" value="SgaA_N_like"/>
    <property type="match status" value="2"/>
</dbReference>
<dbReference type="PROSITE" id="PS51819">
    <property type="entry name" value="VOC"/>
    <property type="match status" value="2"/>
</dbReference>
<evidence type="ECO:0000313" key="3">
    <source>
        <dbReference type="Proteomes" id="UP000316609"/>
    </source>
</evidence>
<gene>
    <name evidence="2" type="ORF">E6K78_03325</name>
</gene>
<dbReference type="InterPro" id="IPR029068">
    <property type="entry name" value="Glyas_Bleomycin-R_OHBP_Dase"/>
</dbReference>
<comment type="caution">
    <text evidence="2">The sequence shown here is derived from an EMBL/GenBank/DDBJ whole genome shotgun (WGS) entry which is preliminary data.</text>
</comment>
<dbReference type="PANTHER" id="PTHR33993">
    <property type="entry name" value="GLYOXALASE-RELATED"/>
    <property type="match status" value="1"/>
</dbReference>
<evidence type="ECO:0000313" key="2">
    <source>
        <dbReference type="EMBL" id="TMQ67859.1"/>
    </source>
</evidence>
<dbReference type="InterPro" id="IPR041581">
    <property type="entry name" value="Glyoxalase_6"/>
</dbReference>
<sequence>MRLRLRAGRPDRAVTRTRRSPMTITTQHAPGTFCWPELSTTDQNGAKKFYGALFGWTSEDGDIGGGETYTMLKLKGQSVGALFSMHKEQRAQGVPPHWASYVAVESADRAASRAKELGGKLLKEAFDVMDVGRMAVIEDPTGAVFCVWQAKKHAGAGVLDEPGAMCWTELMTNDPSKAEKFYTGLFPWKAESMKVPSMDYTVFKRGDTSAGGMMKITKEMGSVPAHWLVYFAVDDCDGSVAKAKASGAKITLPAKDIPDIGRFAILQDPQGAHFAIIQPV</sequence>
<organism evidence="2 3">
    <name type="scientific">Eiseniibacteriota bacterium</name>
    <dbReference type="NCBI Taxonomy" id="2212470"/>
    <lineage>
        <taxon>Bacteria</taxon>
        <taxon>Candidatus Eiseniibacteriota</taxon>
    </lineage>
</organism>
<feature type="domain" description="VOC" evidence="1">
    <location>
        <begin position="32"/>
        <end position="150"/>
    </location>
</feature>
<name>A0A538TW62_UNCEI</name>
<evidence type="ECO:0000259" key="1">
    <source>
        <dbReference type="PROSITE" id="PS51819"/>
    </source>
</evidence>
<dbReference type="InterPro" id="IPR052164">
    <property type="entry name" value="Anthracycline_SecMetBiosynth"/>
</dbReference>
<dbReference type="Pfam" id="PF00903">
    <property type="entry name" value="Glyoxalase"/>
    <property type="match status" value="1"/>
</dbReference>
<proteinExistence type="predicted"/>
<dbReference type="AlphaFoldDB" id="A0A538TW62"/>
<accession>A0A538TW62</accession>
<dbReference type="PANTHER" id="PTHR33993:SF14">
    <property type="entry name" value="GB|AAF24581.1"/>
    <property type="match status" value="1"/>
</dbReference>
<protein>
    <submittedName>
        <fullName evidence="2">VOC family protein</fullName>
    </submittedName>
</protein>